<accession>A0A7J7S041</accession>
<feature type="compositionally biased region" description="Basic residues" evidence="2">
    <location>
        <begin position="123"/>
        <end position="135"/>
    </location>
</feature>
<dbReference type="PROSITE" id="PS50888">
    <property type="entry name" value="BHLH"/>
    <property type="match status" value="1"/>
</dbReference>
<evidence type="ECO:0000313" key="5">
    <source>
        <dbReference type="EMBL" id="KAF6281836.1"/>
    </source>
</evidence>
<protein>
    <submittedName>
        <fullName evidence="5">Basic helix-loop-helix and HMG-box containing 1</fullName>
    </submittedName>
</protein>
<dbReference type="GO" id="GO:0003677">
    <property type="term" value="F:DNA binding"/>
    <property type="evidence" value="ECO:0007669"/>
    <property type="project" value="UniProtKB-UniRule"/>
</dbReference>
<evidence type="ECO:0000313" key="6">
    <source>
        <dbReference type="Proteomes" id="UP000558488"/>
    </source>
</evidence>
<dbReference type="Gene3D" id="4.10.280.10">
    <property type="entry name" value="Helix-loop-helix DNA-binding domain"/>
    <property type="match status" value="1"/>
</dbReference>
<dbReference type="SMART" id="SM00353">
    <property type="entry name" value="HLH"/>
    <property type="match status" value="1"/>
</dbReference>
<dbReference type="InterPro" id="IPR036638">
    <property type="entry name" value="HLH_DNA-bd_sf"/>
</dbReference>
<dbReference type="InterPro" id="IPR011598">
    <property type="entry name" value="bHLH_dom"/>
</dbReference>
<dbReference type="Proteomes" id="UP000558488">
    <property type="component" value="Unassembled WGS sequence"/>
</dbReference>
<dbReference type="PANTHER" id="PTHR47658:SF1">
    <property type="entry name" value="MEIOSIS INITIATOR PROTEIN"/>
    <property type="match status" value="1"/>
</dbReference>
<dbReference type="AlphaFoldDB" id="A0A7J7S041"/>
<evidence type="ECO:0000256" key="2">
    <source>
        <dbReference type="SAM" id="MobiDB-lite"/>
    </source>
</evidence>
<dbReference type="Pfam" id="PF00505">
    <property type="entry name" value="HMG_box"/>
    <property type="match status" value="1"/>
</dbReference>
<dbReference type="GO" id="GO:0005634">
    <property type="term" value="C:nucleus"/>
    <property type="evidence" value="ECO:0007669"/>
    <property type="project" value="UniProtKB-UniRule"/>
</dbReference>
<dbReference type="EMBL" id="JACAGB010000055">
    <property type="protein sequence ID" value="KAF6281836.1"/>
    <property type="molecule type" value="Genomic_DNA"/>
</dbReference>
<sequence length="488" mass="54330">MWGASRYLCFPERPKASSRSSCDRKQRKNHTSKLHELALLLPLAPKTKKLTKKEILQYILHYIQYLQRHIDVAKALLKFHAINGEGGAGGLGRNATVGSARQRHVTPSGCPHSCQSGFGGTCRKPRKKKLTRASGKHNVQDDAPSPAFRTQQEAEKTCFLYRTQPYPKYELVFYDSSEEMDKDAPDPWLPAWTPEGSPDGSPLALGPPQIDNWSATGQPSEILGLSPSLFSSPGKLLTEQFLEDGSDYLTQALFEEVFLDPVSSPSACGLDVPLEKGTPAELPEDLCDSHSLCLSSASLGHLSLSEDSSEGLVTDMDTELVWRQQDNPADPKSASDEDGDRTWTPTRRASALPAARRKGRRARADGRPVKLKNKKAPCSTQPKKKCVNGFIMFCRMNRKQYIRACPGTASTTATKQLAQLWREMTEQERRPYSIKARRFSRQHNRIVKQESSSSEDEDWGVPKPFYQLLADRAQGASQPAAQLPSRHR</sequence>
<dbReference type="SUPFAM" id="SSF47095">
    <property type="entry name" value="HMG-box"/>
    <property type="match status" value="1"/>
</dbReference>
<keyword evidence="6" id="KW-1185">Reference proteome</keyword>
<dbReference type="InterPro" id="IPR036910">
    <property type="entry name" value="HMG_box_dom_sf"/>
</dbReference>
<comment type="caution">
    <text evidence="5">The sequence shown here is derived from an EMBL/GenBank/DDBJ whole genome shotgun (WGS) entry which is preliminary data.</text>
</comment>
<dbReference type="Gene3D" id="1.10.30.10">
    <property type="entry name" value="High mobility group box domain"/>
    <property type="match status" value="1"/>
</dbReference>
<dbReference type="PROSITE" id="PS50118">
    <property type="entry name" value="HMG_BOX_2"/>
    <property type="match status" value="1"/>
</dbReference>
<feature type="region of interest" description="Disordered" evidence="2">
    <location>
        <begin position="441"/>
        <end position="460"/>
    </location>
</feature>
<dbReference type="GO" id="GO:0046983">
    <property type="term" value="F:protein dimerization activity"/>
    <property type="evidence" value="ECO:0007669"/>
    <property type="project" value="InterPro"/>
</dbReference>
<evidence type="ECO:0000259" key="3">
    <source>
        <dbReference type="PROSITE" id="PS50118"/>
    </source>
</evidence>
<dbReference type="SMART" id="SM00398">
    <property type="entry name" value="HMG"/>
    <property type="match status" value="1"/>
</dbReference>
<reference evidence="5 6" key="1">
    <citation type="journal article" date="2020" name="Nature">
        <title>Six reference-quality genomes reveal evolution of bat adaptations.</title>
        <authorList>
            <person name="Jebb D."/>
            <person name="Huang Z."/>
            <person name="Pippel M."/>
            <person name="Hughes G.M."/>
            <person name="Lavrichenko K."/>
            <person name="Devanna P."/>
            <person name="Winkler S."/>
            <person name="Jermiin L.S."/>
            <person name="Skirmuntt E.C."/>
            <person name="Katzourakis A."/>
            <person name="Burkitt-Gray L."/>
            <person name="Ray D.A."/>
            <person name="Sullivan K.A.M."/>
            <person name="Roscito J.G."/>
            <person name="Kirilenko B.M."/>
            <person name="Davalos L.M."/>
            <person name="Corthals A.P."/>
            <person name="Power M.L."/>
            <person name="Jones G."/>
            <person name="Ransome R.D."/>
            <person name="Dechmann D.K.N."/>
            <person name="Locatelli A.G."/>
            <person name="Puechmaille S.J."/>
            <person name="Fedrigo O."/>
            <person name="Jarvis E.D."/>
            <person name="Hiller M."/>
            <person name="Vernes S.C."/>
            <person name="Myers E.W."/>
            <person name="Teeling E.C."/>
        </authorList>
    </citation>
    <scope>NUCLEOTIDE SEQUENCE [LARGE SCALE GENOMIC DNA]</scope>
    <source>
        <strain evidence="5">MPipKuh1</strain>
        <tissue evidence="5">Flight muscle</tissue>
    </source>
</reference>
<feature type="domain" description="BHLH" evidence="4">
    <location>
        <begin position="14"/>
        <end position="66"/>
    </location>
</feature>
<feature type="region of interest" description="Disordered" evidence="2">
    <location>
        <begin position="116"/>
        <end position="150"/>
    </location>
</feature>
<proteinExistence type="predicted"/>
<evidence type="ECO:0000259" key="4">
    <source>
        <dbReference type="PROSITE" id="PS50888"/>
    </source>
</evidence>
<feature type="domain" description="HMG box" evidence="3">
    <location>
        <begin position="383"/>
        <end position="451"/>
    </location>
</feature>
<keyword evidence="1" id="KW-0238">DNA-binding</keyword>
<keyword evidence="1" id="KW-0539">Nucleus</keyword>
<evidence type="ECO:0000256" key="1">
    <source>
        <dbReference type="PROSITE-ProRule" id="PRU00267"/>
    </source>
</evidence>
<name>A0A7J7S041_PIPKU</name>
<gene>
    <name evidence="5" type="ORF">mPipKuh1_001449</name>
</gene>
<organism evidence="5 6">
    <name type="scientific">Pipistrellus kuhlii</name>
    <name type="common">Kuhl's pipistrelle</name>
    <dbReference type="NCBI Taxonomy" id="59472"/>
    <lineage>
        <taxon>Eukaryota</taxon>
        <taxon>Metazoa</taxon>
        <taxon>Chordata</taxon>
        <taxon>Craniata</taxon>
        <taxon>Vertebrata</taxon>
        <taxon>Euteleostomi</taxon>
        <taxon>Mammalia</taxon>
        <taxon>Eutheria</taxon>
        <taxon>Laurasiatheria</taxon>
        <taxon>Chiroptera</taxon>
        <taxon>Yangochiroptera</taxon>
        <taxon>Vespertilionidae</taxon>
        <taxon>Pipistrellus</taxon>
    </lineage>
</organism>
<feature type="DNA-binding region" description="HMG box" evidence="1">
    <location>
        <begin position="383"/>
        <end position="451"/>
    </location>
</feature>
<dbReference type="Pfam" id="PF00010">
    <property type="entry name" value="HLH"/>
    <property type="match status" value="1"/>
</dbReference>
<dbReference type="InterPro" id="IPR009071">
    <property type="entry name" value="HMG_box_dom"/>
</dbReference>
<dbReference type="SUPFAM" id="SSF47459">
    <property type="entry name" value="HLH, helix-loop-helix DNA-binding domain"/>
    <property type="match status" value="1"/>
</dbReference>
<feature type="region of interest" description="Disordered" evidence="2">
    <location>
        <begin position="325"/>
        <end position="378"/>
    </location>
</feature>
<dbReference type="CDD" id="cd21977">
    <property type="entry name" value="HMG-box_BHMG1"/>
    <property type="match status" value="1"/>
</dbReference>
<dbReference type="PANTHER" id="PTHR47658">
    <property type="entry name" value="HIGH MOBILITY GROUP B PROTEIN 12-RELATED"/>
    <property type="match status" value="1"/>
</dbReference>